<gene>
    <name evidence="3" type="ORF">AXW67_21255</name>
</gene>
<reference evidence="3 4" key="1">
    <citation type="submission" date="2016-02" db="EMBL/GenBank/DDBJ databases">
        <title>Draft genome sequence of the strain BR 10247T Bradyrhizobium neotropicale isolated from nodules of Centrolobium paraense.</title>
        <authorList>
            <person name="Simoes-Araujo J.L."/>
            <person name="Barauna A.C."/>
            <person name="Silva K."/>
            <person name="Zilli J.E."/>
        </authorList>
    </citation>
    <scope>NUCLEOTIDE SEQUENCE [LARGE SCALE GENOMIC DNA]</scope>
    <source>
        <strain evidence="3 4">BR 10247</strain>
    </source>
</reference>
<evidence type="ECO:0000259" key="2">
    <source>
        <dbReference type="Pfam" id="PF02698"/>
    </source>
</evidence>
<name>A0A176YZI7_9BRAD</name>
<feature type="domain" description="DUF218" evidence="2">
    <location>
        <begin position="67"/>
        <end position="233"/>
    </location>
</feature>
<keyword evidence="1" id="KW-0812">Transmembrane</keyword>
<evidence type="ECO:0000313" key="4">
    <source>
        <dbReference type="Proteomes" id="UP000077173"/>
    </source>
</evidence>
<dbReference type="Proteomes" id="UP000077173">
    <property type="component" value="Unassembled WGS sequence"/>
</dbReference>
<dbReference type="CDD" id="cd06259">
    <property type="entry name" value="YdcF-like"/>
    <property type="match status" value="1"/>
</dbReference>
<dbReference type="Gene3D" id="3.40.50.620">
    <property type="entry name" value="HUPs"/>
    <property type="match status" value="1"/>
</dbReference>
<proteinExistence type="predicted"/>
<dbReference type="GO" id="GO:0005886">
    <property type="term" value="C:plasma membrane"/>
    <property type="evidence" value="ECO:0007669"/>
    <property type="project" value="TreeGrafter"/>
</dbReference>
<dbReference type="Pfam" id="PF02698">
    <property type="entry name" value="DUF218"/>
    <property type="match status" value="1"/>
</dbReference>
<dbReference type="AlphaFoldDB" id="A0A176YZI7"/>
<comment type="caution">
    <text evidence="3">The sequence shown here is derived from an EMBL/GenBank/DDBJ whole genome shotgun (WGS) entry which is preliminary data.</text>
</comment>
<dbReference type="InterPro" id="IPR014729">
    <property type="entry name" value="Rossmann-like_a/b/a_fold"/>
</dbReference>
<dbReference type="PANTHER" id="PTHR30336">
    <property type="entry name" value="INNER MEMBRANE PROTEIN, PROBABLE PERMEASE"/>
    <property type="match status" value="1"/>
</dbReference>
<sequence length="250" mass="26538">MLPNFLAAIGLFGCLLILTRYVAAGRKLAIGAFVGLAVCGFSPAGSLLLRPLEDRFPPWVPGADAPDGIIILGGSTKPEVSAARGFPVSDIGVDRLITGAMLARRYPNARIIYSGGSPDLLPGNLREADYALQILGELGIPRDRVQIEGYSRNTAENATFSKAAASPKPGDHWLLVTSAYHMPRAVGLFRAAGFPVEPVPTGWLTSGHTTWLDLGNFASSVLLVHVASREWIGLATYRALGRTSAFFPGP</sequence>
<keyword evidence="4" id="KW-1185">Reference proteome</keyword>
<dbReference type="EMBL" id="LSEF01000085">
    <property type="protein sequence ID" value="OAF12187.1"/>
    <property type="molecule type" value="Genomic_DNA"/>
</dbReference>
<dbReference type="InterPro" id="IPR003848">
    <property type="entry name" value="DUF218"/>
</dbReference>
<dbReference type="InterPro" id="IPR051599">
    <property type="entry name" value="Cell_Envelope_Assoc"/>
</dbReference>
<protein>
    <recommendedName>
        <fullName evidence="2">DUF218 domain-containing protein</fullName>
    </recommendedName>
</protein>
<feature type="transmembrane region" description="Helical" evidence="1">
    <location>
        <begin position="29"/>
        <end position="49"/>
    </location>
</feature>
<keyword evidence="1" id="KW-1133">Transmembrane helix</keyword>
<dbReference type="PANTHER" id="PTHR30336:SF4">
    <property type="entry name" value="ENVELOPE BIOGENESIS FACTOR ELYC"/>
    <property type="match status" value="1"/>
</dbReference>
<keyword evidence="1" id="KW-0472">Membrane</keyword>
<dbReference type="GeneID" id="32580938"/>
<feature type="transmembrane region" description="Helical" evidence="1">
    <location>
        <begin position="5"/>
        <end position="23"/>
    </location>
</feature>
<evidence type="ECO:0000313" key="3">
    <source>
        <dbReference type="EMBL" id="OAF12187.1"/>
    </source>
</evidence>
<dbReference type="GO" id="GO:0000270">
    <property type="term" value="P:peptidoglycan metabolic process"/>
    <property type="evidence" value="ECO:0007669"/>
    <property type="project" value="TreeGrafter"/>
</dbReference>
<evidence type="ECO:0000256" key="1">
    <source>
        <dbReference type="SAM" id="Phobius"/>
    </source>
</evidence>
<organism evidence="3 4">
    <name type="scientific">Bradyrhizobium neotropicale</name>
    <dbReference type="NCBI Taxonomy" id="1497615"/>
    <lineage>
        <taxon>Bacteria</taxon>
        <taxon>Pseudomonadati</taxon>
        <taxon>Pseudomonadota</taxon>
        <taxon>Alphaproteobacteria</taxon>
        <taxon>Hyphomicrobiales</taxon>
        <taxon>Nitrobacteraceae</taxon>
        <taxon>Bradyrhizobium</taxon>
    </lineage>
</organism>
<accession>A0A176YZI7</accession>
<dbReference type="GO" id="GO:0043164">
    <property type="term" value="P:Gram-negative-bacterium-type cell wall biogenesis"/>
    <property type="evidence" value="ECO:0007669"/>
    <property type="project" value="TreeGrafter"/>
</dbReference>